<sequence length="222" mass="23417">MQGRLIGQLHSEKNQLTSPADVHDSVAAHEVLFRLRLTHPEVTIVRADLADAGTLVDWAELFLHLGLVVAGETAVVRQPAEGPLGHPASEDHRQPCAAGVASDDFDVDREAGAVVGGFAGQPVPPVLSQTLAAVTRTAGSRPRGVDTQGAGGLQTVELVEDPFLRPGGEVAVDRLHGAKSCGRQRQGIPARSTWRLASMMRRTGFLIVSLLGGGPIRGCRLL</sequence>
<dbReference type="Proteomes" id="UP000179642">
    <property type="component" value="Unassembled WGS sequence"/>
</dbReference>
<proteinExistence type="predicted"/>
<name>A0A1S2PG15_9ACTN</name>
<evidence type="ECO:0000313" key="2">
    <source>
        <dbReference type="EMBL" id="OIJ92325.1"/>
    </source>
</evidence>
<accession>A0A1S2PG15</accession>
<comment type="caution">
    <text evidence="2">The sequence shown here is derived from an EMBL/GenBank/DDBJ whole genome shotgun (WGS) entry which is preliminary data.</text>
</comment>
<protein>
    <submittedName>
        <fullName evidence="2">Uncharacterized protein</fullName>
    </submittedName>
</protein>
<reference evidence="2 3" key="1">
    <citation type="submission" date="2016-10" db="EMBL/GenBank/DDBJ databases">
        <title>Genome sequence of Streptomyces sp. MUSC 1.</title>
        <authorList>
            <person name="Lee L.-H."/>
            <person name="Ser H.-L."/>
            <person name="Law J.W.-F."/>
        </authorList>
    </citation>
    <scope>NUCLEOTIDE SEQUENCE [LARGE SCALE GENOMIC DNA]</scope>
    <source>
        <strain evidence="2 3">MUSC 1</strain>
    </source>
</reference>
<gene>
    <name evidence="2" type="ORF">BIV23_38950</name>
</gene>
<organism evidence="2 3">
    <name type="scientific">Streptomyces monashensis</name>
    <dbReference type="NCBI Taxonomy" id="1678012"/>
    <lineage>
        <taxon>Bacteria</taxon>
        <taxon>Bacillati</taxon>
        <taxon>Actinomycetota</taxon>
        <taxon>Actinomycetes</taxon>
        <taxon>Kitasatosporales</taxon>
        <taxon>Streptomycetaceae</taxon>
        <taxon>Streptomyces</taxon>
    </lineage>
</organism>
<feature type="region of interest" description="Disordered" evidence="1">
    <location>
        <begin position="1"/>
        <end position="20"/>
    </location>
</feature>
<keyword evidence="3" id="KW-1185">Reference proteome</keyword>
<evidence type="ECO:0000313" key="3">
    <source>
        <dbReference type="Proteomes" id="UP000179642"/>
    </source>
</evidence>
<dbReference type="AlphaFoldDB" id="A0A1S2PG15"/>
<evidence type="ECO:0000256" key="1">
    <source>
        <dbReference type="SAM" id="MobiDB-lite"/>
    </source>
</evidence>
<dbReference type="EMBL" id="MLYO01000081">
    <property type="protein sequence ID" value="OIJ92325.1"/>
    <property type="molecule type" value="Genomic_DNA"/>
</dbReference>